<evidence type="ECO:0000256" key="1">
    <source>
        <dbReference type="SAM" id="MobiDB-lite"/>
    </source>
</evidence>
<comment type="caution">
    <text evidence="2">The sequence shown here is derived from an EMBL/GenBank/DDBJ whole genome shotgun (WGS) entry which is preliminary data.</text>
</comment>
<keyword evidence="3" id="KW-1185">Reference proteome</keyword>
<protein>
    <submittedName>
        <fullName evidence="2">Uncharacterized protein</fullName>
    </submittedName>
</protein>
<gene>
    <name evidence="2" type="ORF">MB27_34075</name>
</gene>
<organism evidence="2 3">
    <name type="scientific">Actinoplanes utahensis</name>
    <dbReference type="NCBI Taxonomy" id="1869"/>
    <lineage>
        <taxon>Bacteria</taxon>
        <taxon>Bacillati</taxon>
        <taxon>Actinomycetota</taxon>
        <taxon>Actinomycetes</taxon>
        <taxon>Micromonosporales</taxon>
        <taxon>Micromonosporaceae</taxon>
        <taxon>Actinoplanes</taxon>
    </lineage>
</organism>
<proteinExistence type="predicted"/>
<evidence type="ECO:0000313" key="2">
    <source>
        <dbReference type="EMBL" id="KHD73555.1"/>
    </source>
</evidence>
<sequence length="76" mass="7981">MVSSRSSTSWPAGCLSSAGRAPRIGGATSSPAPPTGRERLFRLDELLAGVEDDVLAPLTPAQRREQLTGLVDPHGR</sequence>
<feature type="compositionally biased region" description="Polar residues" evidence="1">
    <location>
        <begin position="1"/>
        <end position="10"/>
    </location>
</feature>
<dbReference type="AlphaFoldDB" id="A0A0A6UBX3"/>
<feature type="region of interest" description="Disordered" evidence="1">
    <location>
        <begin position="55"/>
        <end position="76"/>
    </location>
</feature>
<reference evidence="2 3" key="1">
    <citation type="submission" date="2014-10" db="EMBL/GenBank/DDBJ databases">
        <title>Draft genome sequence of Actinoplanes utahensis NRRL 12052.</title>
        <authorList>
            <person name="Velasco-Bucheli B."/>
            <person name="del Cerro C."/>
            <person name="Hormigo D."/>
            <person name="Garcia J.L."/>
            <person name="Acebal C."/>
            <person name="Arroyo M."/>
            <person name="de la Mata I."/>
        </authorList>
    </citation>
    <scope>NUCLEOTIDE SEQUENCE [LARGE SCALE GENOMIC DNA]</scope>
    <source>
        <strain evidence="2 3">NRRL 12052</strain>
    </source>
</reference>
<dbReference type="EMBL" id="JRTT01000130">
    <property type="protein sequence ID" value="KHD73555.1"/>
    <property type="molecule type" value="Genomic_DNA"/>
</dbReference>
<dbReference type="Proteomes" id="UP000054537">
    <property type="component" value="Unassembled WGS sequence"/>
</dbReference>
<dbReference type="STRING" id="1869.MB27_34075"/>
<accession>A0A0A6UBX3</accession>
<name>A0A0A6UBX3_ACTUT</name>
<feature type="region of interest" description="Disordered" evidence="1">
    <location>
        <begin position="1"/>
        <end position="38"/>
    </location>
</feature>
<evidence type="ECO:0000313" key="3">
    <source>
        <dbReference type="Proteomes" id="UP000054537"/>
    </source>
</evidence>